<reference evidence="3" key="1">
    <citation type="submission" date="2025-08" db="UniProtKB">
        <authorList>
            <consortium name="Ensembl"/>
        </authorList>
    </citation>
    <scope>IDENTIFICATION</scope>
</reference>
<dbReference type="PROSITE" id="PS50158">
    <property type="entry name" value="ZF_CCHC"/>
    <property type="match status" value="1"/>
</dbReference>
<name>A0A674IVV0_9SAUR</name>
<dbReference type="Gene3D" id="4.10.60.10">
    <property type="entry name" value="Zinc finger, CCHC-type"/>
    <property type="match status" value="1"/>
</dbReference>
<dbReference type="SUPFAM" id="SSF57756">
    <property type="entry name" value="Retrovirus zinc finger-like domains"/>
    <property type="match status" value="1"/>
</dbReference>
<dbReference type="GO" id="GO:0003676">
    <property type="term" value="F:nucleic acid binding"/>
    <property type="evidence" value="ECO:0007669"/>
    <property type="project" value="InterPro"/>
</dbReference>
<protein>
    <recommendedName>
        <fullName evidence="2">CCHC-type domain-containing protein</fullName>
    </recommendedName>
</protein>
<keyword evidence="1" id="KW-0862">Zinc</keyword>
<proteinExistence type="predicted"/>
<dbReference type="SMART" id="SM00343">
    <property type="entry name" value="ZnF_C2HC"/>
    <property type="match status" value="2"/>
</dbReference>
<evidence type="ECO:0000313" key="3">
    <source>
        <dbReference type="Ensembl" id="ENSTMTP00000012403.1"/>
    </source>
</evidence>
<keyword evidence="1" id="KW-0479">Metal-binding</keyword>
<evidence type="ECO:0000313" key="4">
    <source>
        <dbReference type="Proteomes" id="UP000472274"/>
    </source>
</evidence>
<organism evidence="3 4">
    <name type="scientific">Terrapene triunguis</name>
    <name type="common">Three-toed box turtle</name>
    <dbReference type="NCBI Taxonomy" id="2587831"/>
    <lineage>
        <taxon>Eukaryota</taxon>
        <taxon>Metazoa</taxon>
        <taxon>Chordata</taxon>
        <taxon>Craniata</taxon>
        <taxon>Vertebrata</taxon>
        <taxon>Euteleostomi</taxon>
        <taxon>Archelosauria</taxon>
        <taxon>Testudinata</taxon>
        <taxon>Testudines</taxon>
        <taxon>Cryptodira</taxon>
        <taxon>Durocryptodira</taxon>
        <taxon>Testudinoidea</taxon>
        <taxon>Emydidae</taxon>
        <taxon>Terrapene</taxon>
    </lineage>
</organism>
<dbReference type="Pfam" id="PF00098">
    <property type="entry name" value="zf-CCHC"/>
    <property type="match status" value="2"/>
</dbReference>
<dbReference type="GO" id="GO:0008270">
    <property type="term" value="F:zinc ion binding"/>
    <property type="evidence" value="ECO:0007669"/>
    <property type="project" value="UniProtKB-KW"/>
</dbReference>
<dbReference type="InterPro" id="IPR001878">
    <property type="entry name" value="Znf_CCHC"/>
</dbReference>
<keyword evidence="1" id="KW-0863">Zinc-finger</keyword>
<dbReference type="GeneTree" id="ENSGT00960000189117"/>
<dbReference type="AlphaFoldDB" id="A0A674IVV0"/>
<sequence>MSGPGPKNCFACVRPGHYRRECPYRDGAQRPHPEKAGTGRALPVRVTGGPRICWACREPGHIKRQSRDLQGPG</sequence>
<evidence type="ECO:0000256" key="1">
    <source>
        <dbReference type="PROSITE-ProRule" id="PRU00047"/>
    </source>
</evidence>
<dbReference type="Proteomes" id="UP000472274">
    <property type="component" value="Unplaced"/>
</dbReference>
<dbReference type="InterPro" id="IPR036875">
    <property type="entry name" value="Znf_CCHC_sf"/>
</dbReference>
<keyword evidence="4" id="KW-1185">Reference proteome</keyword>
<evidence type="ECO:0000259" key="2">
    <source>
        <dbReference type="PROSITE" id="PS50158"/>
    </source>
</evidence>
<dbReference type="InParanoid" id="A0A674IVV0"/>
<feature type="domain" description="CCHC-type" evidence="2">
    <location>
        <begin position="9"/>
        <end position="23"/>
    </location>
</feature>
<dbReference type="Ensembl" id="ENSTMTT00000012833.1">
    <property type="protein sequence ID" value="ENSTMTP00000012403.1"/>
    <property type="gene ID" value="ENSTMTG00000008983.1"/>
</dbReference>
<accession>A0A674IVV0</accession>
<reference evidence="3" key="2">
    <citation type="submission" date="2025-09" db="UniProtKB">
        <authorList>
            <consortium name="Ensembl"/>
        </authorList>
    </citation>
    <scope>IDENTIFICATION</scope>
</reference>